<proteinExistence type="predicted"/>
<accession>A0ACD0NWZ8</accession>
<dbReference type="EMBL" id="KZ819951">
    <property type="protein sequence ID" value="PWN50265.1"/>
    <property type="molecule type" value="Genomic_DNA"/>
</dbReference>
<name>A0ACD0NWZ8_9BASI</name>
<sequence length="1652" mass="180237">MPYPRSIRDGGSQLMPPPLYQHQDLGHMPSSVSMDPMWKAEAEKEVDWADESDSERKSPAASLISTNQRRRDEVWKRLQEKKESNAFQNASPQSQSEKEMSPHVGFQSPQLKIHPQFPFTTQQALGTSGALIRFATGSTLLPQPIAELISNLSLLARVSLKSAAFFIEVLLEAAKYGTGMGLGLTRRALISAVGTARALHAIGNGEEWDAKAAGKSRNPRDRGLNDAFLSVLDKYTAVGIYVIHHTFTMAELFAMSSFYITHNSIKAGLSAADESVRMIDGIFGSNETSRALASFITLVKSEFTEDPRYATSGGISILANLTKAITAFAILQNSTYKRSAKMMKMRVMYDCTVMGEAETKSWRAMIVGPGNFVKGSRQLQPQQHQLEAAPQIAAIPPRSSSQFGSPRYEASGLPSPPASVHEPEQAKRWSASSSAPGSRPNGLSRVRSRAPFGSELCLTDLGPAFEENKKKASDWRNDAPSSLLSPDEPLFSSSADDEAAIIHDLEYFVGASEEDDPCEGVATSSSGGTILASTHLTQDELPQDMREALERYDEDELERGITVQQTQLPVGTSDIKHVIRKRPGRNTYETVYEITTETTETIETTTTIEDRGQRGGCGLTLTDLQRSSGLGLGSSTIERDVVTSHTGKETESVFDGGRETMMEEEDEWCEVARTINGTRSPDYGRLIEIQGDDSRGSSAFSRSNAVDNDIEISDIPEVPNGRPATGLLPDYSIGTLARRDAIEHPEESKARMQVVLKTMTRKLIQKRRVVRKIELGSEQDEDDDNEVRMSLEGSDVEGSVPKWEGKRGSAAGARLTTSGAKTAPSSPRMRNRTFADSQESRRKDGGNSRPRMESQGKKETARSPDLGSGFQRALNRARNTLRTGNSAVSNGNKGTPLITSMLGSGNSTGAPTVKTASAMSKSRVNSSLPKTSNPRPTLEPAFSIDSPNEARYSKQDSRALKEKVNGLPDASHMPPPSRDSRPTAHRTGLKSPRKGLAIEVSSRDSPRIPPRHGSGATNQWPLVQGEHGRHGTKGPSVTTTPSSPISSAPHAHSVKGSTRDNKRRSRAPSITSIHSFASRTHMQSTSTGPLQSNGASGGGTEAGSNVSANFPKAHLVHNLYKFMRHSSAAYGQNFMRILGIGSLDYFFPDTSKHHANVWAFAHHVGIPVDSILLNSFSEPTPFYSEKMSPIVNYVAVDDEAQAIVLTCRGTMGLSDILTDLTCSYEDILVEGARPHHSYQVHSGMLAQAQRLGAERSTVFQTLKTALEANPEYGLVITGHSLGGGIASLLAILWSCPSEVFQIKVLDMQRGMAGIPSRPIRHPKITTPFVTSLSSGLPPGRPIHAYAYGVPAVASPDLSKHTKGLITSVVHSNDFVPTLSLGTVRDMKNVAHSLSDEKEADMAQEIVGRVIGLYQRSRRSKQEGAKGISVGAPPPQLYDPMHIDSPRPQEIPSHERELLIDIEELAEGRTKNRAEEAGYKDPTLSEDYDSPYSRAWNANSGSQGATNARAAAASATQSKGEAVDDDEEIHDWLWSLIKTMRADMNEAKLYPPGHVYCIESFAVFVTPRTNGKSSSMSTGEGERYSNVQEEQMSSSRAEAHRVILRYCENVEKRFSEPVFSRSMLRDHIPTNYELCMSLLYQSVMPRNDPTWKD</sequence>
<evidence type="ECO:0000313" key="2">
    <source>
        <dbReference type="Proteomes" id="UP000245626"/>
    </source>
</evidence>
<keyword evidence="2" id="KW-1185">Reference proteome</keyword>
<gene>
    <name evidence="1" type="ORF">IE53DRAFT_369064</name>
</gene>
<dbReference type="Proteomes" id="UP000245626">
    <property type="component" value="Unassembled WGS sequence"/>
</dbReference>
<organism evidence="1 2">
    <name type="scientific">Violaceomyces palustris</name>
    <dbReference type="NCBI Taxonomy" id="1673888"/>
    <lineage>
        <taxon>Eukaryota</taxon>
        <taxon>Fungi</taxon>
        <taxon>Dikarya</taxon>
        <taxon>Basidiomycota</taxon>
        <taxon>Ustilaginomycotina</taxon>
        <taxon>Ustilaginomycetes</taxon>
        <taxon>Violaceomycetales</taxon>
        <taxon>Violaceomycetaceae</taxon>
        <taxon>Violaceomyces</taxon>
    </lineage>
</organism>
<evidence type="ECO:0000313" key="1">
    <source>
        <dbReference type="EMBL" id="PWN50265.1"/>
    </source>
</evidence>
<protein>
    <submittedName>
        <fullName evidence="1">Uncharacterized protein</fullName>
    </submittedName>
</protein>
<reference evidence="1 2" key="1">
    <citation type="journal article" date="2018" name="Mol. Biol. Evol.">
        <title>Broad Genomic Sampling Reveals a Smut Pathogenic Ancestry of the Fungal Clade Ustilaginomycotina.</title>
        <authorList>
            <person name="Kijpornyongpan T."/>
            <person name="Mondo S.J."/>
            <person name="Barry K."/>
            <person name="Sandor L."/>
            <person name="Lee J."/>
            <person name="Lipzen A."/>
            <person name="Pangilinan J."/>
            <person name="LaButti K."/>
            <person name="Hainaut M."/>
            <person name="Henrissat B."/>
            <person name="Grigoriev I.V."/>
            <person name="Spatafora J.W."/>
            <person name="Aime M.C."/>
        </authorList>
    </citation>
    <scope>NUCLEOTIDE SEQUENCE [LARGE SCALE GENOMIC DNA]</scope>
    <source>
        <strain evidence="1 2">SA 807</strain>
    </source>
</reference>